<comment type="caution">
    <text evidence="2">The sequence shown here is derived from an EMBL/GenBank/DDBJ whole genome shotgun (WGS) entry which is preliminary data.</text>
</comment>
<evidence type="ECO:0000313" key="3">
    <source>
        <dbReference type="Proteomes" id="UP000324222"/>
    </source>
</evidence>
<protein>
    <submittedName>
        <fullName evidence="2">Uncharacterized protein</fullName>
    </submittedName>
</protein>
<reference evidence="2 3" key="1">
    <citation type="submission" date="2019-05" db="EMBL/GenBank/DDBJ databases">
        <title>Another draft genome of Portunus trituberculatus and its Hox gene families provides insights of decapod evolution.</title>
        <authorList>
            <person name="Jeong J.-H."/>
            <person name="Song I."/>
            <person name="Kim S."/>
            <person name="Choi T."/>
            <person name="Kim D."/>
            <person name="Ryu S."/>
            <person name="Kim W."/>
        </authorList>
    </citation>
    <scope>NUCLEOTIDE SEQUENCE [LARGE SCALE GENOMIC DNA]</scope>
    <source>
        <tissue evidence="2">Muscle</tissue>
    </source>
</reference>
<keyword evidence="3" id="KW-1185">Reference proteome</keyword>
<gene>
    <name evidence="2" type="ORF">E2C01_082918</name>
</gene>
<evidence type="ECO:0000256" key="1">
    <source>
        <dbReference type="SAM" id="MobiDB-lite"/>
    </source>
</evidence>
<dbReference type="Proteomes" id="UP000324222">
    <property type="component" value="Unassembled WGS sequence"/>
</dbReference>
<accession>A0A5B7J0D0</accession>
<sequence>MSRTRLSRLIRPTLARHTPTHPQPGTRSPHPLSAASPRLNKNEARSGGGSGGGGSGGGGKRAAQRAPSCVFSRTNSPVVLSWRRGSKRGAHSSLFLIRAGAVGLLMAGWSEGAGRTERGRCARVVKDGRH</sequence>
<proteinExistence type="predicted"/>
<organism evidence="2 3">
    <name type="scientific">Portunus trituberculatus</name>
    <name type="common">Swimming crab</name>
    <name type="synonym">Neptunus trituberculatus</name>
    <dbReference type="NCBI Taxonomy" id="210409"/>
    <lineage>
        <taxon>Eukaryota</taxon>
        <taxon>Metazoa</taxon>
        <taxon>Ecdysozoa</taxon>
        <taxon>Arthropoda</taxon>
        <taxon>Crustacea</taxon>
        <taxon>Multicrustacea</taxon>
        <taxon>Malacostraca</taxon>
        <taxon>Eumalacostraca</taxon>
        <taxon>Eucarida</taxon>
        <taxon>Decapoda</taxon>
        <taxon>Pleocyemata</taxon>
        <taxon>Brachyura</taxon>
        <taxon>Eubrachyura</taxon>
        <taxon>Portunoidea</taxon>
        <taxon>Portunidae</taxon>
        <taxon>Portuninae</taxon>
        <taxon>Portunus</taxon>
    </lineage>
</organism>
<dbReference type="EMBL" id="VSRR010076375">
    <property type="protein sequence ID" value="MPC88029.1"/>
    <property type="molecule type" value="Genomic_DNA"/>
</dbReference>
<feature type="region of interest" description="Disordered" evidence="1">
    <location>
        <begin position="1"/>
        <end position="70"/>
    </location>
</feature>
<evidence type="ECO:0000313" key="2">
    <source>
        <dbReference type="EMBL" id="MPC88029.1"/>
    </source>
</evidence>
<dbReference type="AlphaFoldDB" id="A0A5B7J0D0"/>
<name>A0A5B7J0D0_PORTR</name>
<feature type="compositionally biased region" description="Gly residues" evidence="1">
    <location>
        <begin position="46"/>
        <end position="60"/>
    </location>
</feature>